<evidence type="ECO:0000313" key="16">
    <source>
        <dbReference type="Proteomes" id="UP000504632"/>
    </source>
</evidence>
<evidence type="ECO:0000256" key="11">
    <source>
        <dbReference type="ARBA" id="ARBA00022989"/>
    </source>
</evidence>
<protein>
    <recommendedName>
        <fullName evidence="3">RING-type E3 ubiquitin transferase</fullName>
        <ecNumber evidence="3">2.3.2.27</ecNumber>
    </recommendedName>
</protein>
<dbReference type="GO" id="GO:0016567">
    <property type="term" value="P:protein ubiquitination"/>
    <property type="evidence" value="ECO:0007669"/>
    <property type="project" value="TreeGrafter"/>
</dbReference>
<organism evidence="16 18">
    <name type="scientific">Chanos chanos</name>
    <name type="common">Milkfish</name>
    <name type="synonym">Mugil chanos</name>
    <dbReference type="NCBI Taxonomy" id="29144"/>
    <lineage>
        <taxon>Eukaryota</taxon>
        <taxon>Metazoa</taxon>
        <taxon>Chordata</taxon>
        <taxon>Craniata</taxon>
        <taxon>Vertebrata</taxon>
        <taxon>Euteleostomi</taxon>
        <taxon>Actinopterygii</taxon>
        <taxon>Neopterygii</taxon>
        <taxon>Teleostei</taxon>
        <taxon>Ostariophysi</taxon>
        <taxon>Gonorynchiformes</taxon>
        <taxon>Chanidae</taxon>
        <taxon>Chanos</taxon>
    </lineage>
</organism>
<feature type="region of interest" description="Disordered" evidence="14">
    <location>
        <begin position="167"/>
        <end position="187"/>
    </location>
</feature>
<feature type="compositionally biased region" description="Low complexity" evidence="14">
    <location>
        <begin position="405"/>
        <end position="415"/>
    </location>
</feature>
<evidence type="ECO:0000259" key="15">
    <source>
        <dbReference type="PROSITE" id="PS50089"/>
    </source>
</evidence>
<dbReference type="Pfam" id="PF13639">
    <property type="entry name" value="zf-RING_2"/>
    <property type="match status" value="1"/>
</dbReference>
<dbReference type="GO" id="GO:0006511">
    <property type="term" value="P:ubiquitin-dependent protein catabolic process"/>
    <property type="evidence" value="ECO:0007669"/>
    <property type="project" value="TreeGrafter"/>
</dbReference>
<evidence type="ECO:0000256" key="12">
    <source>
        <dbReference type="ARBA" id="ARBA00023136"/>
    </source>
</evidence>
<keyword evidence="16" id="KW-1185">Reference proteome</keyword>
<sequence>MGQEAGKSAWPRPASGYQTITGRRYGRRHAYVSFRPTPSKRRGISNIEWQEMEMNNVCGEQTIASKGNISLRPQVILPLSSPNLIHPELTSASDKDTHHRKRSPRRQSIDDSSSHHKTLKSCQVAACDMEHYFDLEEFAEASGGATAAEESKNPSKTGVLSLVNMDAYEPDSSGSEEEGLGPGQRQNINKRLDSMICGLERDFEYLNGLHSYLHAKSCNEMDYSHHEVPSESLTETIQQELVSPRTVRVNDELSQVEKCSVPASVPADSLKGVGLLGEEETAQSEIVVRPKIRKRPNDACLNKSKCPQVEETHGKTGRKLLKRTCGSTPPLLLRSHRPNTQSLLDTPPAHCSELSSWGRRREEAEAECYEKGKTKDYGDENDYWEDLEDLNEKCPPPAEDEESSSECSEGEWSASWTSESGLEKERASSEESWETLPGLDELQSSSSSLEDTPQLNLTPGELTTLEEGEIPWFICNEETGSSSDEDPEGVSQFVHPGLFLLDSNNNLEDDSSVSEDLDTEWRLLDDLEGDLAIAQALSYADPQQLAEAMEAALAHLESLAIDVEQAHPPATENVIECLPQITVLDEHSGQEQCCAICCCEYVSDEIVTQLPCQHMFHKLCVTLWLRKSGTCPVCRHVLTPALTEPRSFMSDQDSSATNHSTAGTR</sequence>
<dbReference type="GO" id="GO:0008270">
    <property type="term" value="F:zinc ion binding"/>
    <property type="evidence" value="ECO:0007669"/>
    <property type="project" value="UniProtKB-KW"/>
</dbReference>
<dbReference type="InterPro" id="IPR013083">
    <property type="entry name" value="Znf_RING/FYVE/PHD"/>
</dbReference>
<name>A0A6J2V0Y0_CHACN</name>
<dbReference type="CDD" id="cd16465">
    <property type="entry name" value="RING-H2_PJA1_2"/>
    <property type="match status" value="1"/>
</dbReference>
<keyword evidence="7" id="KW-0479">Metal-binding</keyword>
<dbReference type="RefSeq" id="XP_030624905.1">
    <property type="nucleotide sequence ID" value="XM_030769045.1"/>
</dbReference>
<evidence type="ECO:0000256" key="10">
    <source>
        <dbReference type="ARBA" id="ARBA00022833"/>
    </source>
</evidence>
<evidence type="ECO:0000256" key="1">
    <source>
        <dbReference type="ARBA" id="ARBA00000900"/>
    </source>
</evidence>
<gene>
    <name evidence="17 18" type="primary">pja2</name>
</gene>
<comment type="catalytic activity">
    <reaction evidence="1">
        <text>S-ubiquitinyl-[E2 ubiquitin-conjugating enzyme]-L-cysteine + [acceptor protein]-L-lysine = [E2 ubiquitin-conjugating enzyme]-L-cysteine + N(6)-ubiquitinyl-[acceptor protein]-L-lysine.</text>
        <dbReference type="EC" id="2.3.2.27"/>
    </reaction>
</comment>
<dbReference type="GeneID" id="115807869"/>
<feature type="region of interest" description="Disordered" evidence="14">
    <location>
        <begin position="86"/>
        <end position="115"/>
    </location>
</feature>
<keyword evidence="9" id="KW-0833">Ubl conjugation pathway</keyword>
<evidence type="ECO:0000313" key="18">
    <source>
        <dbReference type="RefSeq" id="XP_030624906.1"/>
    </source>
</evidence>
<dbReference type="InterPro" id="IPR001841">
    <property type="entry name" value="Znf_RING"/>
</dbReference>
<proteinExistence type="predicted"/>
<evidence type="ECO:0000256" key="7">
    <source>
        <dbReference type="ARBA" id="ARBA00022723"/>
    </source>
</evidence>
<dbReference type="GO" id="GO:0016020">
    <property type="term" value="C:membrane"/>
    <property type="evidence" value="ECO:0007669"/>
    <property type="project" value="UniProtKB-SubCell"/>
</dbReference>
<accession>A0A6J2V0Y0</accession>
<dbReference type="OrthoDB" id="21204at2759"/>
<keyword evidence="10" id="KW-0862">Zinc</keyword>
<evidence type="ECO:0000256" key="3">
    <source>
        <dbReference type="ARBA" id="ARBA00012483"/>
    </source>
</evidence>
<feature type="region of interest" description="Disordered" evidence="14">
    <location>
        <begin position="389"/>
        <end position="458"/>
    </location>
</feature>
<dbReference type="RefSeq" id="XP_030624906.1">
    <property type="nucleotide sequence ID" value="XM_030769046.1"/>
</dbReference>
<dbReference type="Gene3D" id="3.30.40.10">
    <property type="entry name" value="Zinc/RING finger domain, C3HC4 (zinc finger)"/>
    <property type="match status" value="1"/>
</dbReference>
<dbReference type="EC" id="2.3.2.27" evidence="3"/>
<dbReference type="GO" id="GO:0061630">
    <property type="term" value="F:ubiquitin protein ligase activity"/>
    <property type="evidence" value="ECO:0007669"/>
    <property type="project" value="UniProtKB-EC"/>
</dbReference>
<keyword evidence="11" id="KW-1133">Transmembrane helix</keyword>
<dbReference type="PANTHER" id="PTHR45977">
    <property type="entry name" value="TARGET OF ERK KINASE MPK-1"/>
    <property type="match status" value="1"/>
</dbReference>
<keyword evidence="8 13" id="KW-0863">Zinc-finger</keyword>
<evidence type="ECO:0000256" key="13">
    <source>
        <dbReference type="PROSITE-ProRule" id="PRU00175"/>
    </source>
</evidence>
<evidence type="ECO:0000313" key="17">
    <source>
        <dbReference type="RefSeq" id="XP_030624905.1"/>
    </source>
</evidence>
<evidence type="ECO:0000256" key="5">
    <source>
        <dbReference type="ARBA" id="ARBA00022679"/>
    </source>
</evidence>
<evidence type="ECO:0000256" key="4">
    <source>
        <dbReference type="ARBA" id="ARBA00022553"/>
    </source>
</evidence>
<evidence type="ECO:0000256" key="9">
    <source>
        <dbReference type="ARBA" id="ARBA00022786"/>
    </source>
</evidence>
<keyword evidence="4" id="KW-0597">Phosphoprotein</keyword>
<dbReference type="PANTHER" id="PTHR45977:SF4">
    <property type="entry name" value="RING-TYPE DOMAIN-CONTAINING PROTEIN"/>
    <property type="match status" value="1"/>
</dbReference>
<feature type="region of interest" description="Disordered" evidence="14">
    <location>
        <begin position="327"/>
        <end position="357"/>
    </location>
</feature>
<dbReference type="Proteomes" id="UP000504632">
    <property type="component" value="Chromosome 3"/>
</dbReference>
<evidence type="ECO:0000256" key="8">
    <source>
        <dbReference type="ARBA" id="ARBA00022771"/>
    </source>
</evidence>
<dbReference type="FunFam" id="3.30.40.10:FF:000152">
    <property type="entry name" value="E3 ubiquitin-protein ligase Praja-1 isoform X1"/>
    <property type="match status" value="1"/>
</dbReference>
<evidence type="ECO:0000256" key="6">
    <source>
        <dbReference type="ARBA" id="ARBA00022692"/>
    </source>
</evidence>
<keyword evidence="6" id="KW-0812">Transmembrane</keyword>
<keyword evidence="12" id="KW-0472">Membrane</keyword>
<evidence type="ECO:0000256" key="2">
    <source>
        <dbReference type="ARBA" id="ARBA00004141"/>
    </source>
</evidence>
<keyword evidence="5" id="KW-0808">Transferase</keyword>
<feature type="domain" description="RING-type" evidence="15">
    <location>
        <begin position="594"/>
        <end position="635"/>
    </location>
</feature>
<dbReference type="CTD" id="9867"/>
<reference evidence="17 18" key="1">
    <citation type="submission" date="2025-04" db="UniProtKB">
        <authorList>
            <consortium name="RefSeq"/>
        </authorList>
    </citation>
    <scope>IDENTIFICATION</scope>
</reference>
<dbReference type="SUPFAM" id="SSF57850">
    <property type="entry name" value="RING/U-box"/>
    <property type="match status" value="1"/>
</dbReference>
<evidence type="ECO:0000256" key="14">
    <source>
        <dbReference type="SAM" id="MobiDB-lite"/>
    </source>
</evidence>
<comment type="subcellular location">
    <subcellularLocation>
        <location evidence="2">Membrane</location>
        <topology evidence="2">Multi-pass membrane protein</topology>
    </subcellularLocation>
</comment>
<dbReference type="AlphaFoldDB" id="A0A6J2V0Y0"/>
<dbReference type="SMART" id="SM00184">
    <property type="entry name" value="RING"/>
    <property type="match status" value="1"/>
</dbReference>
<dbReference type="PROSITE" id="PS50089">
    <property type="entry name" value="ZF_RING_2"/>
    <property type="match status" value="1"/>
</dbReference>